<dbReference type="Pfam" id="PF13229">
    <property type="entry name" value="Beta_helix"/>
    <property type="match status" value="1"/>
</dbReference>
<keyword evidence="2" id="KW-1133">Transmembrane helix</keyword>
<dbReference type="InterPro" id="IPR039448">
    <property type="entry name" value="Beta_helix"/>
</dbReference>
<keyword evidence="2" id="KW-0812">Transmembrane</keyword>
<evidence type="ECO:0000313" key="5">
    <source>
        <dbReference type="Proteomes" id="UP000274909"/>
    </source>
</evidence>
<dbReference type="Proteomes" id="UP000274909">
    <property type="component" value="Unassembled WGS sequence"/>
</dbReference>
<evidence type="ECO:0000256" key="2">
    <source>
        <dbReference type="SAM" id="Phobius"/>
    </source>
</evidence>
<feature type="compositionally biased region" description="Pro residues" evidence="1">
    <location>
        <begin position="288"/>
        <end position="341"/>
    </location>
</feature>
<dbReference type="Gene3D" id="2.160.20.10">
    <property type="entry name" value="Single-stranded right-handed beta-helix, Pectin lyase-like"/>
    <property type="match status" value="1"/>
</dbReference>
<feature type="region of interest" description="Disordered" evidence="1">
    <location>
        <begin position="1"/>
        <end position="29"/>
    </location>
</feature>
<name>A0A3S0Y2V5_9MICO</name>
<dbReference type="InterPro" id="IPR011050">
    <property type="entry name" value="Pectin_lyase_fold/virulence"/>
</dbReference>
<comment type="caution">
    <text evidence="4">The sequence shown here is derived from an EMBL/GenBank/DDBJ whole genome shotgun (WGS) entry which is preliminary data.</text>
</comment>
<feature type="domain" description="Right handed beta helix" evidence="3">
    <location>
        <begin position="625"/>
        <end position="736"/>
    </location>
</feature>
<dbReference type="EMBL" id="RZGZ01000001">
    <property type="protein sequence ID" value="RUR03477.1"/>
    <property type="molecule type" value="Genomic_DNA"/>
</dbReference>
<dbReference type="RefSeq" id="WP_127046906.1">
    <property type="nucleotide sequence ID" value="NZ_RZGZ01000001.1"/>
</dbReference>
<dbReference type="InterPro" id="IPR006626">
    <property type="entry name" value="PbH1"/>
</dbReference>
<dbReference type="SUPFAM" id="SSF51126">
    <property type="entry name" value="Pectin lyase-like"/>
    <property type="match status" value="1"/>
</dbReference>
<keyword evidence="2" id="KW-0472">Membrane</keyword>
<reference evidence="4 5" key="1">
    <citation type="submission" date="2018-12" db="EMBL/GenBank/DDBJ databases">
        <authorList>
            <person name="Li F."/>
        </authorList>
    </citation>
    <scope>NUCLEOTIDE SEQUENCE [LARGE SCALE GENOMIC DNA]</scope>
    <source>
        <strain evidence="4 5">EGI 6500705</strain>
    </source>
</reference>
<dbReference type="OrthoDB" id="9807425at2"/>
<feature type="region of interest" description="Disordered" evidence="1">
    <location>
        <begin position="281"/>
        <end position="358"/>
    </location>
</feature>
<evidence type="ECO:0000313" key="4">
    <source>
        <dbReference type="EMBL" id="RUR03477.1"/>
    </source>
</evidence>
<feature type="transmembrane region" description="Helical" evidence="2">
    <location>
        <begin position="35"/>
        <end position="56"/>
    </location>
</feature>
<accession>A0A3S0Y2V5</accession>
<dbReference type="SMART" id="SM00710">
    <property type="entry name" value="PbH1"/>
    <property type="match status" value="6"/>
</dbReference>
<proteinExistence type="predicted"/>
<protein>
    <submittedName>
        <fullName evidence="4">Right-handed parallel beta-helix repeat-containing protein</fullName>
    </submittedName>
</protein>
<feature type="region of interest" description="Disordered" evidence="1">
    <location>
        <begin position="732"/>
        <end position="760"/>
    </location>
</feature>
<organism evidence="4 5">
    <name type="scientific">Labedella endophytica</name>
    <dbReference type="NCBI Taxonomy" id="1523160"/>
    <lineage>
        <taxon>Bacteria</taxon>
        <taxon>Bacillati</taxon>
        <taxon>Actinomycetota</taxon>
        <taxon>Actinomycetes</taxon>
        <taxon>Micrococcales</taxon>
        <taxon>Microbacteriaceae</taxon>
        <taxon>Labedella</taxon>
    </lineage>
</organism>
<gene>
    <name evidence="4" type="ORF">ELQ94_02745</name>
</gene>
<evidence type="ECO:0000256" key="1">
    <source>
        <dbReference type="SAM" id="MobiDB-lite"/>
    </source>
</evidence>
<evidence type="ECO:0000259" key="3">
    <source>
        <dbReference type="Pfam" id="PF13229"/>
    </source>
</evidence>
<dbReference type="AlphaFoldDB" id="A0A3S0Y2V5"/>
<dbReference type="InterPro" id="IPR012334">
    <property type="entry name" value="Pectin_lyas_fold"/>
</dbReference>
<sequence>MTERRSTSIAPTDGPPIAPTRAAARRARRSSDRRYRGLLAVAAAAAAGALVVANVVPTPDGADAAAYVEGETMVTDTFSRSVASGFGSADTGGAYTSSSTSGLSVGKGVGNVSLDSSGAGRGVGVDGKVADVSTGITVTAPVAPTSGGGYYTTLQARATGGTYYGAKLRVTPSGDASMQIVRANGSNKVAVLAASTVVARGVTAKTPIRIDLEVIGSTEVTVNARAYVAGRSAPTWQKIATDTSSKRIASGGVAIWTYLSYGTRPLALTVDDLRAVKLVPSKTTEPKPTTPAPTPTTKPTTPAPTPTTKPTTPAPAPAPTTKPTTPAPTPTTPEPTKPVPPSTAGDRGSATVGSTSYPVPSGAVFVSSSATSTGNGSKGSPYSSVNRAIAAAPNGATLVLRAGTYHESVEVPNGKRLTIQSYPGEAVWFDGAEKVNSWKKASTGWVLDGYDYDFDTSPTFTKGAPDNTDESIKFIDPAFPLAAHPDQVWVDGATLTEVGSRGAVKDGTFYVDRRADQLVLGTNPAGRDVRVSTLQVGITVSGDGTVVRGIGVQRYATSVWQKSALYTQADDVLIENVVSRGNAASGIYASRGSGTVYRALTLADNGRSGGGSVYSDDFTLDGSLLVNNNVQRFKELPGSGGFKVTRSRGVAVTDNEFAANRTTGLWFDESVYNVTITGNDISGSSTGLSLELSAKLVVADNRIHDNARLGLSIQNTGDVQVWNNSIVDNGGAPVTIVQDPRRQTNASDAGHDSRQKQPDMTVPWLTQDITVSNNILGGSTDGGLFHVVDQKKKLTAEQMRITTNGNLYQNTTPGRYTVARWADGANGLSYYRSLTEFTAGTGQEKRSKFLQGADAVTGSFALTQAAKNLASGISVPLPGKLSGLLGALGLPSVGASPTP</sequence>
<dbReference type="PRINTS" id="PR01217">
    <property type="entry name" value="PRICHEXTENSN"/>
</dbReference>
<keyword evidence="5" id="KW-1185">Reference proteome</keyword>